<feature type="region of interest" description="Disordered" evidence="1">
    <location>
        <begin position="1"/>
        <end position="397"/>
    </location>
</feature>
<feature type="compositionally biased region" description="Low complexity" evidence="1">
    <location>
        <begin position="611"/>
        <end position="630"/>
    </location>
</feature>
<accession>A0A0H2SCC4</accession>
<dbReference type="OrthoDB" id="185175at2759"/>
<feature type="compositionally biased region" description="Low complexity" evidence="1">
    <location>
        <begin position="1207"/>
        <end position="1217"/>
    </location>
</feature>
<feature type="compositionally biased region" description="Basic and acidic residues" evidence="1">
    <location>
        <begin position="268"/>
        <end position="279"/>
    </location>
</feature>
<feature type="compositionally biased region" description="Low complexity" evidence="1">
    <location>
        <begin position="740"/>
        <end position="760"/>
    </location>
</feature>
<feature type="compositionally biased region" description="Polar residues" evidence="1">
    <location>
        <begin position="639"/>
        <end position="657"/>
    </location>
</feature>
<feature type="compositionally biased region" description="Polar residues" evidence="1">
    <location>
        <begin position="458"/>
        <end position="479"/>
    </location>
</feature>
<dbReference type="InterPro" id="IPR039767">
    <property type="entry name" value="RALBP1"/>
</dbReference>
<dbReference type="CDD" id="cd00159">
    <property type="entry name" value="RhoGAP"/>
    <property type="match status" value="1"/>
</dbReference>
<keyword evidence="4" id="KW-1185">Reference proteome</keyword>
<dbReference type="InParanoid" id="A0A0H2SCC4"/>
<feature type="compositionally biased region" description="Polar residues" evidence="1">
    <location>
        <begin position="783"/>
        <end position="798"/>
    </location>
</feature>
<evidence type="ECO:0000313" key="3">
    <source>
        <dbReference type="EMBL" id="KLO14591.1"/>
    </source>
</evidence>
<feature type="domain" description="Rho-GAP" evidence="2">
    <location>
        <begin position="860"/>
        <end position="1104"/>
    </location>
</feature>
<feature type="compositionally biased region" description="Basic and acidic residues" evidence="1">
    <location>
        <begin position="1397"/>
        <end position="1408"/>
    </location>
</feature>
<dbReference type="GO" id="GO:0031267">
    <property type="term" value="F:small GTPase binding"/>
    <property type="evidence" value="ECO:0007669"/>
    <property type="project" value="InterPro"/>
</dbReference>
<evidence type="ECO:0000259" key="2">
    <source>
        <dbReference type="PROSITE" id="PS50238"/>
    </source>
</evidence>
<dbReference type="PROSITE" id="PS50238">
    <property type="entry name" value="RHOGAP"/>
    <property type="match status" value="1"/>
</dbReference>
<feature type="compositionally biased region" description="Low complexity" evidence="1">
    <location>
        <begin position="253"/>
        <end position="267"/>
    </location>
</feature>
<dbReference type="InterPro" id="IPR008936">
    <property type="entry name" value="Rho_GTPase_activation_prot"/>
</dbReference>
<feature type="compositionally biased region" description="Basic and acidic residues" evidence="1">
    <location>
        <begin position="346"/>
        <end position="363"/>
    </location>
</feature>
<feature type="compositionally biased region" description="Low complexity" evidence="1">
    <location>
        <begin position="536"/>
        <end position="576"/>
    </location>
</feature>
<dbReference type="InterPro" id="IPR000198">
    <property type="entry name" value="RhoGAP_dom"/>
</dbReference>
<gene>
    <name evidence="3" type="ORF">SCHPADRAFT_939389</name>
</gene>
<dbReference type="EMBL" id="KQ085941">
    <property type="protein sequence ID" value="KLO14591.1"/>
    <property type="molecule type" value="Genomic_DNA"/>
</dbReference>
<feature type="compositionally biased region" description="Acidic residues" evidence="1">
    <location>
        <begin position="426"/>
        <end position="435"/>
    </location>
</feature>
<feature type="compositionally biased region" description="Acidic residues" evidence="1">
    <location>
        <begin position="1094"/>
        <end position="1123"/>
    </location>
</feature>
<dbReference type="SMART" id="SM00324">
    <property type="entry name" value="RhoGAP"/>
    <property type="match status" value="1"/>
</dbReference>
<dbReference type="Gene3D" id="1.10.555.10">
    <property type="entry name" value="Rho GTPase activation protein"/>
    <property type="match status" value="1"/>
</dbReference>
<feature type="compositionally biased region" description="Low complexity" evidence="1">
    <location>
        <begin position="710"/>
        <end position="730"/>
    </location>
</feature>
<dbReference type="Proteomes" id="UP000053477">
    <property type="component" value="Unassembled WGS sequence"/>
</dbReference>
<dbReference type="PANTHER" id="PTHR12783:SF5">
    <property type="entry name" value="RALA-BINDING PROTEIN 1"/>
    <property type="match status" value="1"/>
</dbReference>
<dbReference type="GO" id="GO:0005096">
    <property type="term" value="F:GTPase activator activity"/>
    <property type="evidence" value="ECO:0007669"/>
    <property type="project" value="InterPro"/>
</dbReference>
<feature type="region of interest" description="Disordered" evidence="1">
    <location>
        <begin position="1308"/>
        <end position="1371"/>
    </location>
</feature>
<dbReference type="GO" id="GO:0007264">
    <property type="term" value="P:small GTPase-mediated signal transduction"/>
    <property type="evidence" value="ECO:0007669"/>
    <property type="project" value="InterPro"/>
</dbReference>
<proteinExistence type="predicted"/>
<evidence type="ECO:0000256" key="1">
    <source>
        <dbReference type="SAM" id="MobiDB-lite"/>
    </source>
</evidence>
<dbReference type="PANTHER" id="PTHR12783">
    <property type="entry name" value="RALA BINDING PROTEIN 1 RALBP1"/>
    <property type="match status" value="1"/>
</dbReference>
<feature type="compositionally biased region" description="Low complexity" evidence="1">
    <location>
        <begin position="227"/>
        <end position="243"/>
    </location>
</feature>
<feature type="compositionally biased region" description="Basic and acidic residues" evidence="1">
    <location>
        <begin position="316"/>
        <end position="327"/>
    </location>
</feature>
<dbReference type="Pfam" id="PF00620">
    <property type="entry name" value="RhoGAP"/>
    <property type="match status" value="2"/>
</dbReference>
<feature type="compositionally biased region" description="Polar residues" evidence="1">
    <location>
        <begin position="577"/>
        <end position="601"/>
    </location>
</feature>
<feature type="region of interest" description="Disordered" evidence="1">
    <location>
        <begin position="1094"/>
        <end position="1279"/>
    </location>
</feature>
<protein>
    <submittedName>
        <fullName evidence="3">RhoGAP-domain-containing protein</fullName>
    </submittedName>
</protein>
<feature type="compositionally biased region" description="Low complexity" evidence="1">
    <location>
        <begin position="172"/>
        <end position="191"/>
    </location>
</feature>
<evidence type="ECO:0000313" key="4">
    <source>
        <dbReference type="Proteomes" id="UP000053477"/>
    </source>
</evidence>
<reference evidence="3 4" key="1">
    <citation type="submission" date="2015-04" db="EMBL/GenBank/DDBJ databases">
        <title>Complete genome sequence of Schizopora paradoxa KUC8140, a cosmopolitan wood degrader in East Asia.</title>
        <authorList>
            <consortium name="DOE Joint Genome Institute"/>
            <person name="Min B."/>
            <person name="Park H."/>
            <person name="Jang Y."/>
            <person name="Kim J.-J."/>
            <person name="Kim K.H."/>
            <person name="Pangilinan J."/>
            <person name="Lipzen A."/>
            <person name="Riley R."/>
            <person name="Grigoriev I.V."/>
            <person name="Spatafora J.W."/>
            <person name="Choi I.-G."/>
        </authorList>
    </citation>
    <scope>NUCLEOTIDE SEQUENCE [LARGE SCALE GENOMIC DNA]</scope>
    <source>
        <strain evidence="3 4">KUC8140</strain>
    </source>
</reference>
<name>A0A0H2SCC4_9AGAM</name>
<feature type="region of interest" description="Disordered" evidence="1">
    <location>
        <begin position="709"/>
        <end position="798"/>
    </location>
</feature>
<dbReference type="STRING" id="27342.A0A0H2SCC4"/>
<feature type="compositionally biased region" description="Polar residues" evidence="1">
    <location>
        <begin position="1192"/>
        <end position="1206"/>
    </location>
</feature>
<feature type="compositionally biased region" description="Polar residues" evidence="1">
    <location>
        <begin position="66"/>
        <end position="87"/>
    </location>
</feature>
<feature type="compositionally biased region" description="Polar residues" evidence="1">
    <location>
        <begin position="1338"/>
        <end position="1366"/>
    </location>
</feature>
<feature type="compositionally biased region" description="Basic and acidic residues" evidence="1">
    <location>
        <begin position="445"/>
        <end position="456"/>
    </location>
</feature>
<feature type="region of interest" description="Disordered" evidence="1">
    <location>
        <begin position="1397"/>
        <end position="1443"/>
    </location>
</feature>
<feature type="compositionally biased region" description="Low complexity" evidence="1">
    <location>
        <begin position="88"/>
        <end position="107"/>
    </location>
</feature>
<organism evidence="3 4">
    <name type="scientific">Schizopora paradoxa</name>
    <dbReference type="NCBI Taxonomy" id="27342"/>
    <lineage>
        <taxon>Eukaryota</taxon>
        <taxon>Fungi</taxon>
        <taxon>Dikarya</taxon>
        <taxon>Basidiomycota</taxon>
        <taxon>Agaricomycotina</taxon>
        <taxon>Agaricomycetes</taxon>
        <taxon>Hymenochaetales</taxon>
        <taxon>Schizoporaceae</taxon>
        <taxon>Schizopora</taxon>
    </lineage>
</organism>
<feature type="compositionally biased region" description="Polar residues" evidence="1">
    <location>
        <begin position="284"/>
        <end position="315"/>
    </location>
</feature>
<feature type="compositionally biased region" description="Basic residues" evidence="1">
    <location>
        <begin position="770"/>
        <end position="780"/>
    </location>
</feature>
<sequence length="1507" mass="159279">MHRSDHSRRSSSSTPRASAQDQANDDFRDKHGASARSQSPSGVSKAFGLENASKATDGSLAVVSGPNASTRAQSHAVTSSTLHQQNASPSKSSFSPFSRSTRSSSPSYTMGQVQSEVRGPSPSPSPQVESQPSSMGQKLRLAWPVRRKKTLEPASALASPVSAQPKSKEQVLSPSSISPQPSLSSSPASSAHSHDDQGRAKNRTSAKHLASQFASNALMAMKGKRNASSTSVSTPASPALDAQTPPPLPPKPLASRLSTSSQRSTSVDSHEQNETEQRIENLALPTSISLKGDVSQVSCEGQATERSASPSSNLQKDVEVSEGEKADITTPTGDVSRVPSTRKRERKGEEEKANADDWRKSDSTLRTVRLVGPGGMPVGARTPRPLSLAESTNSGSTVQATNIIGTNAGKRLSALIMDADFGMPEVDSEDDDDEVLVPRNFGIDLGRKSSDVKPMPRSETTPTGAVPPSTNRLRRQSGTSSPQSSPCPSPAPGKISKLVKAARRGSNSITGRFSPSPRRGDGTRENMYPDSDHDAAVSGSESEAMSSNSLDCAPSASSSTTSVTSSPSSNSKDTGSLASSAFDQYSYSPAETPGSFQSRGDNATELHPWVTSPKASESSTSLSASTSSSSHGYGHIPTDKTQISSPSAPQENTSSSMAAPFKAEAPRSRVPSTQPSRGLRQTAVSLTSASAGFAKGFGKRAVDKLGKALSGSSTNVSSAGSGGESSVPSSFHFGVDRSGHSSSRSASGTHHKASYGSSGSESHHGDLQRQKKKHGLKKGRTPNAPSGTWSVASSDSEAVSNHPGMNMGYMVRRPFRPGQGGLVFGRNLADCVRETAVKPGTIGVMPIGKDQKRASRMSVGEAEAARNRVLEERHIPALVARCAQHIEKWGIQEEGLFRVSGRASHISKLRAEFDSGADYDMSECGPSDLDPHAVASVLKAYLRELPEPLLTRALMPLFEEAMYQENSLAETQQNAADQARALGAKGSLPQIRKPPSLSTFAVPVFMPRTPSQSLINAFASLIARLPLENRDLVRTVVDLIMATARRSKETKMPLSNLLLVFCPSLAMSPPLLRLLCEGEGIWDGPIQSEALVEEDSISGDEEGSVDSDVDDFETQDGDEADDDAEKHSNQDIVVECSSTEEHGKARPRSRTTPGRARVATIYLPTSPRDVQPRFVSDNLVQSNVSEDKHASQKSATSSTGRSQIDASNSYNSSVSTPYSPPPLTSDSDSLGTPASSNTDDLPSESEHGQTTSTPGTAIANLTPRAQSDLPSPRKIRKSSIGNPIAFPAVAGSAPVTPVEFLPALRLSSYSSSSPELGPEDSARRKTKISLQDLLPKRSLSSLLGRSPTTPDSTRSFSTPPAQTRISATPPVLDFSLNQSPIKLDLDFADSDFSVGRSDREVAKSRRGDGSSVPRLDVPIISSSNSQDSDPMKSAVSTSSTSSGVFYTPPTSYRKLTHTHSEASLNSTGSYSLLEFGFKKENLGDGIDDSDDWARSVLAATTDSKGGQ</sequence>
<dbReference type="SUPFAM" id="SSF48350">
    <property type="entry name" value="GTPase activation domain, GAP"/>
    <property type="match status" value="1"/>
</dbReference>
<feature type="region of interest" description="Disordered" evidence="1">
    <location>
        <begin position="423"/>
        <end position="683"/>
    </location>
</feature>